<evidence type="ECO:0000259" key="1">
    <source>
        <dbReference type="Pfam" id="PF00535"/>
    </source>
</evidence>
<dbReference type="RefSeq" id="WP_132426861.1">
    <property type="nucleotide sequence ID" value="NZ_SMFZ01000001.1"/>
</dbReference>
<proteinExistence type="predicted"/>
<dbReference type="Pfam" id="PF00535">
    <property type="entry name" value="Glycos_transf_2"/>
    <property type="match status" value="1"/>
</dbReference>
<keyword evidence="2" id="KW-0808">Transferase</keyword>
<gene>
    <name evidence="2" type="ORF">EV378_3597</name>
</gene>
<dbReference type="Proteomes" id="UP000295560">
    <property type="component" value="Unassembled WGS sequence"/>
</dbReference>
<protein>
    <submittedName>
        <fullName evidence="2">GT2 family glycosyltransferase</fullName>
    </submittedName>
</protein>
<comment type="caution">
    <text evidence="2">The sequence shown here is derived from an EMBL/GenBank/DDBJ whole genome shotgun (WGS) entry which is preliminary data.</text>
</comment>
<reference evidence="2 3" key="1">
    <citation type="submission" date="2019-03" db="EMBL/GenBank/DDBJ databases">
        <title>Sequencing the genomes of 1000 actinobacteria strains.</title>
        <authorList>
            <person name="Klenk H.-P."/>
        </authorList>
    </citation>
    <scope>NUCLEOTIDE SEQUENCE [LARGE SCALE GENOMIC DNA]</scope>
    <source>
        <strain evidence="2 3">DSM 44969</strain>
    </source>
</reference>
<dbReference type="OrthoDB" id="153025at2"/>
<dbReference type="Gene3D" id="3.90.550.10">
    <property type="entry name" value="Spore Coat Polysaccharide Biosynthesis Protein SpsA, Chain A"/>
    <property type="match status" value="1"/>
</dbReference>
<accession>A0A4R1I536</accession>
<feature type="domain" description="Glycosyltransferase 2-like" evidence="1">
    <location>
        <begin position="17"/>
        <end position="193"/>
    </location>
</feature>
<dbReference type="InterPro" id="IPR050834">
    <property type="entry name" value="Glycosyltransf_2"/>
</dbReference>
<keyword evidence="3" id="KW-1185">Reference proteome</keyword>
<dbReference type="AlphaFoldDB" id="A0A4R1I536"/>
<dbReference type="PANTHER" id="PTHR43685:SF2">
    <property type="entry name" value="GLYCOSYLTRANSFERASE 2-LIKE DOMAIN-CONTAINING PROTEIN"/>
    <property type="match status" value="1"/>
</dbReference>
<dbReference type="InterPro" id="IPR029044">
    <property type="entry name" value="Nucleotide-diphossugar_trans"/>
</dbReference>
<dbReference type="GO" id="GO:0016740">
    <property type="term" value="F:transferase activity"/>
    <property type="evidence" value="ECO:0007669"/>
    <property type="project" value="UniProtKB-KW"/>
</dbReference>
<evidence type="ECO:0000313" key="2">
    <source>
        <dbReference type="EMBL" id="TCK27719.1"/>
    </source>
</evidence>
<dbReference type="InterPro" id="IPR001173">
    <property type="entry name" value="Glyco_trans_2-like"/>
</dbReference>
<name>A0A4R1I536_PSEEN</name>
<dbReference type="PANTHER" id="PTHR43685">
    <property type="entry name" value="GLYCOSYLTRANSFERASE"/>
    <property type="match status" value="1"/>
</dbReference>
<sequence>MSSAVPAGAGEPTVTASVVVCVYTEKRWFDIVGAVRSVAAQDVRPVETIVVVDHNDALLARADKEFGPDGVRVLPNRHTRGLSGARNTAVAEATGEVVVFLDDDAAARPGWLRALLAPYADPSVIGVGGIAHPKWPDGRPRTLPGSAPADPDATGELDWVVGCTYTGQPTEQAEMRNLMGCNMSLRAEVFKKVGGFAEDMGRIGKNPLGCEETELCIRARQAYTREGGQPKIIFEPAAAVDHRVSDDRVHWRYLLRRGWAEGLSKAAVSRAVGTGDSLSAESSYTMKILPAGVVREVRERNPVSAAAIVACFGVTAAGYLRGRLPGATSEVRMPVADGAHGTTAPRTGA</sequence>
<dbReference type="EMBL" id="SMFZ01000001">
    <property type="protein sequence ID" value="TCK27719.1"/>
    <property type="molecule type" value="Genomic_DNA"/>
</dbReference>
<evidence type="ECO:0000313" key="3">
    <source>
        <dbReference type="Proteomes" id="UP000295560"/>
    </source>
</evidence>
<organism evidence="2 3">
    <name type="scientific">Pseudonocardia endophytica</name>
    <dbReference type="NCBI Taxonomy" id="401976"/>
    <lineage>
        <taxon>Bacteria</taxon>
        <taxon>Bacillati</taxon>
        <taxon>Actinomycetota</taxon>
        <taxon>Actinomycetes</taxon>
        <taxon>Pseudonocardiales</taxon>
        <taxon>Pseudonocardiaceae</taxon>
        <taxon>Pseudonocardia</taxon>
    </lineage>
</organism>
<dbReference type="SUPFAM" id="SSF53448">
    <property type="entry name" value="Nucleotide-diphospho-sugar transferases"/>
    <property type="match status" value="1"/>
</dbReference>